<evidence type="ECO:0000313" key="2">
    <source>
        <dbReference type="EMBL" id="EAR30276.1"/>
    </source>
</evidence>
<reference evidence="2 3" key="1">
    <citation type="submission" date="2006-02" db="EMBL/GenBank/DDBJ databases">
        <authorList>
            <person name="Moran M.A."/>
            <person name="Kjelleberg S."/>
            <person name="Egan S."/>
            <person name="Saunders N."/>
            <person name="Thomas T."/>
            <person name="Ferriera S."/>
            <person name="Johnson J."/>
            <person name="Kravitz S."/>
            <person name="Halpern A."/>
            <person name="Remington K."/>
            <person name="Beeson K."/>
            <person name="Tran B."/>
            <person name="Rogers Y.-H."/>
            <person name="Friedman R."/>
            <person name="Venter J.C."/>
        </authorList>
    </citation>
    <scope>NUCLEOTIDE SEQUENCE [LARGE SCALE GENOMIC DNA]</scope>
    <source>
        <strain evidence="2 3">D2</strain>
    </source>
</reference>
<dbReference type="EMBL" id="AAOH01000001">
    <property type="protein sequence ID" value="EAR30276.1"/>
    <property type="molecule type" value="Genomic_DNA"/>
</dbReference>
<keyword evidence="1" id="KW-0472">Membrane</keyword>
<evidence type="ECO:0000313" key="3">
    <source>
        <dbReference type="Proteomes" id="UP000006201"/>
    </source>
</evidence>
<gene>
    <name evidence="2" type="ORF">PTD2_01866</name>
</gene>
<accession>A4C3Z4</accession>
<feature type="transmembrane region" description="Helical" evidence="1">
    <location>
        <begin position="58"/>
        <end position="78"/>
    </location>
</feature>
<dbReference type="HOGENOM" id="CLU_2383966_0_0_6"/>
<dbReference type="STRING" id="87626.PTD2_01866"/>
<organism evidence="2 3">
    <name type="scientific">Pseudoalteromonas tunicata D2</name>
    <dbReference type="NCBI Taxonomy" id="87626"/>
    <lineage>
        <taxon>Bacteria</taxon>
        <taxon>Pseudomonadati</taxon>
        <taxon>Pseudomonadota</taxon>
        <taxon>Gammaproteobacteria</taxon>
        <taxon>Alteromonadales</taxon>
        <taxon>Pseudoalteromonadaceae</taxon>
        <taxon>Pseudoalteromonas</taxon>
    </lineage>
</organism>
<evidence type="ECO:0000256" key="1">
    <source>
        <dbReference type="SAM" id="Phobius"/>
    </source>
</evidence>
<comment type="caution">
    <text evidence="2">The sequence shown here is derived from an EMBL/GenBank/DDBJ whole genome shotgun (WGS) entry which is preliminary data.</text>
</comment>
<dbReference type="Proteomes" id="UP000006201">
    <property type="component" value="Unassembled WGS sequence"/>
</dbReference>
<sequence length="94" mass="10958">MNKLLKLKQITQRHTLAVLSFFSPPKLIKTNLSVDFIFSSGLQFDEELQSAFCFYCKYGVKFVLFLFLLSLLNEIWQFSGTLVTNSWLKYDSCN</sequence>
<name>A4C3Z4_9GAMM</name>
<keyword evidence="1" id="KW-1133">Transmembrane helix</keyword>
<keyword evidence="3" id="KW-1185">Reference proteome</keyword>
<dbReference type="AlphaFoldDB" id="A4C3Z4"/>
<proteinExistence type="predicted"/>
<protein>
    <submittedName>
        <fullName evidence="2">Uncharacterized protein</fullName>
    </submittedName>
</protein>
<keyword evidence="1" id="KW-0812">Transmembrane</keyword>